<evidence type="ECO:0000259" key="12">
    <source>
        <dbReference type="PROSITE" id="PS50042"/>
    </source>
</evidence>
<comment type="caution">
    <text evidence="15">The sequence shown here is derived from an EMBL/GenBank/DDBJ whole genome shotgun (WGS) entry which is preliminary data.</text>
</comment>
<dbReference type="Gene3D" id="3.10.580.10">
    <property type="entry name" value="CBS-domain"/>
    <property type="match status" value="1"/>
</dbReference>
<dbReference type="InterPro" id="IPR018490">
    <property type="entry name" value="cNMP-bd_dom_sf"/>
</dbReference>
<evidence type="ECO:0000256" key="7">
    <source>
        <dbReference type="PROSITE-ProRule" id="PRU00703"/>
    </source>
</evidence>
<feature type="compositionally biased region" description="Basic and acidic residues" evidence="9">
    <location>
        <begin position="916"/>
        <end position="933"/>
    </location>
</feature>
<comment type="subcellular location">
    <subcellularLocation>
        <location evidence="1">Membrane</location>
        <topology evidence="1">Multi-pass membrane protein</topology>
    </subcellularLocation>
</comment>
<dbReference type="PANTHER" id="PTHR12064">
    <property type="entry name" value="METAL TRANSPORTER CNNM"/>
    <property type="match status" value="1"/>
</dbReference>
<dbReference type="SUPFAM" id="SSF54631">
    <property type="entry name" value="CBS-domain pair"/>
    <property type="match status" value="1"/>
</dbReference>
<feature type="transmembrane region" description="Helical" evidence="10">
    <location>
        <begin position="410"/>
        <end position="430"/>
    </location>
</feature>
<dbReference type="PROSITE" id="PS51371">
    <property type="entry name" value="CBS"/>
    <property type="match status" value="1"/>
</dbReference>
<evidence type="ECO:0000256" key="6">
    <source>
        <dbReference type="ARBA" id="ARBA00023136"/>
    </source>
</evidence>
<evidence type="ECO:0000259" key="13">
    <source>
        <dbReference type="PROSITE" id="PS51371"/>
    </source>
</evidence>
<dbReference type="CDD" id="cd04590">
    <property type="entry name" value="CBS_pair_CorC_HlyC_assoc"/>
    <property type="match status" value="1"/>
</dbReference>
<dbReference type="PROSITE" id="PS51846">
    <property type="entry name" value="CNNM"/>
    <property type="match status" value="1"/>
</dbReference>
<dbReference type="PANTHER" id="PTHR12064:SF94">
    <property type="entry name" value="UNEXTENDED PROTEIN"/>
    <property type="match status" value="1"/>
</dbReference>
<dbReference type="Pfam" id="PF01595">
    <property type="entry name" value="CNNM"/>
    <property type="match status" value="1"/>
</dbReference>
<evidence type="ECO:0000259" key="14">
    <source>
        <dbReference type="PROSITE" id="PS51846"/>
    </source>
</evidence>
<feature type="domain" description="Cyclic nucleotide-binding" evidence="12">
    <location>
        <begin position="721"/>
        <end position="807"/>
    </location>
</feature>
<evidence type="ECO:0000256" key="1">
    <source>
        <dbReference type="ARBA" id="ARBA00004141"/>
    </source>
</evidence>
<evidence type="ECO:0000256" key="8">
    <source>
        <dbReference type="PROSITE-ProRule" id="PRU01193"/>
    </source>
</evidence>
<comment type="similarity">
    <text evidence="2">Belongs to the ACDP family.</text>
</comment>
<dbReference type="InterPro" id="IPR044751">
    <property type="entry name" value="Ion_transp-like_CBS"/>
</dbReference>
<keyword evidence="6 8" id="KW-0472">Membrane</keyword>
<organism evidence="15 16">
    <name type="scientific">Orchesella dallaii</name>
    <dbReference type="NCBI Taxonomy" id="48710"/>
    <lineage>
        <taxon>Eukaryota</taxon>
        <taxon>Metazoa</taxon>
        <taxon>Ecdysozoa</taxon>
        <taxon>Arthropoda</taxon>
        <taxon>Hexapoda</taxon>
        <taxon>Collembola</taxon>
        <taxon>Entomobryomorpha</taxon>
        <taxon>Entomobryoidea</taxon>
        <taxon>Orchesellidae</taxon>
        <taxon>Orchesellinae</taxon>
        <taxon>Orchesella</taxon>
    </lineage>
</organism>
<feature type="domain" description="CNNM transmembrane" evidence="14">
    <location>
        <begin position="291"/>
        <end position="471"/>
    </location>
</feature>
<feature type="compositionally biased region" description="Basic and acidic residues" evidence="9">
    <location>
        <begin position="876"/>
        <end position="906"/>
    </location>
</feature>
<dbReference type="EMBL" id="CAXLJM020000013">
    <property type="protein sequence ID" value="CAL8077533.1"/>
    <property type="molecule type" value="Genomic_DNA"/>
</dbReference>
<dbReference type="InterPro" id="IPR000644">
    <property type="entry name" value="CBS_dom"/>
</dbReference>
<evidence type="ECO:0000256" key="4">
    <source>
        <dbReference type="ARBA" id="ARBA00022737"/>
    </source>
</evidence>
<evidence type="ECO:0000256" key="2">
    <source>
        <dbReference type="ARBA" id="ARBA00010484"/>
    </source>
</evidence>
<evidence type="ECO:0000256" key="11">
    <source>
        <dbReference type="SAM" id="SignalP"/>
    </source>
</evidence>
<keyword evidence="16" id="KW-1185">Reference proteome</keyword>
<evidence type="ECO:0000256" key="9">
    <source>
        <dbReference type="SAM" id="MobiDB-lite"/>
    </source>
</evidence>
<gene>
    <name evidence="15" type="ORF">ODALV1_LOCUS3838</name>
</gene>
<dbReference type="Gene3D" id="2.60.120.10">
    <property type="entry name" value="Jelly Rolls"/>
    <property type="match status" value="1"/>
</dbReference>
<evidence type="ECO:0000256" key="5">
    <source>
        <dbReference type="ARBA" id="ARBA00022989"/>
    </source>
</evidence>
<proteinExistence type="inferred from homology"/>
<dbReference type="PROSITE" id="PS50042">
    <property type="entry name" value="CNMP_BINDING_3"/>
    <property type="match status" value="1"/>
</dbReference>
<evidence type="ECO:0000313" key="16">
    <source>
        <dbReference type="Proteomes" id="UP001642540"/>
    </source>
</evidence>
<dbReference type="InterPro" id="IPR014710">
    <property type="entry name" value="RmlC-like_jellyroll"/>
</dbReference>
<dbReference type="Pfam" id="PF25562">
    <property type="entry name" value="CNBH_CNNM2_C"/>
    <property type="match status" value="1"/>
</dbReference>
<dbReference type="InterPro" id="IPR046342">
    <property type="entry name" value="CBS_dom_sf"/>
</dbReference>
<dbReference type="SUPFAM" id="SSF51206">
    <property type="entry name" value="cAMP-binding domain-like"/>
    <property type="match status" value="1"/>
</dbReference>
<name>A0ABP1PVZ9_9HEXA</name>
<feature type="transmembrane region" description="Helical" evidence="10">
    <location>
        <begin position="380"/>
        <end position="398"/>
    </location>
</feature>
<feature type="signal peptide" evidence="11">
    <location>
        <begin position="1"/>
        <end position="34"/>
    </location>
</feature>
<accession>A0ABP1PVZ9</accession>
<feature type="transmembrane region" description="Helical" evidence="10">
    <location>
        <begin position="295"/>
        <end position="319"/>
    </location>
</feature>
<keyword evidence="4" id="KW-0677">Repeat</keyword>
<evidence type="ECO:0000256" key="10">
    <source>
        <dbReference type="SAM" id="Phobius"/>
    </source>
</evidence>
<protein>
    <recommendedName>
        <fullName evidence="17">Metal transporter CNNM2</fullName>
    </recommendedName>
</protein>
<keyword evidence="11" id="KW-0732">Signal</keyword>
<dbReference type="Proteomes" id="UP001642540">
    <property type="component" value="Unassembled WGS sequence"/>
</dbReference>
<keyword evidence="3 8" id="KW-0812">Transmembrane</keyword>
<evidence type="ECO:0000256" key="3">
    <source>
        <dbReference type="ARBA" id="ARBA00022692"/>
    </source>
</evidence>
<keyword evidence="7" id="KW-0129">CBS domain</keyword>
<dbReference type="InterPro" id="IPR002550">
    <property type="entry name" value="CNNM"/>
</dbReference>
<feature type="transmembrane region" description="Helical" evidence="10">
    <location>
        <begin position="354"/>
        <end position="374"/>
    </location>
</feature>
<evidence type="ECO:0000313" key="15">
    <source>
        <dbReference type="EMBL" id="CAL8077533.1"/>
    </source>
</evidence>
<dbReference type="InterPro" id="IPR045095">
    <property type="entry name" value="ACDP"/>
</dbReference>
<feature type="chain" id="PRO_5046534132" description="Metal transporter CNNM2" evidence="11">
    <location>
        <begin position="35"/>
        <end position="942"/>
    </location>
</feature>
<reference evidence="15 16" key="1">
    <citation type="submission" date="2024-08" db="EMBL/GenBank/DDBJ databases">
        <authorList>
            <person name="Cucini C."/>
            <person name="Frati F."/>
        </authorList>
    </citation>
    <scope>NUCLEOTIDE SEQUENCE [LARGE SCALE GENOMIC DNA]</scope>
</reference>
<feature type="region of interest" description="Disordered" evidence="9">
    <location>
        <begin position="867"/>
        <end position="942"/>
    </location>
</feature>
<sequence>MMGQSFKYLCGGTLSVWSLLVITALVNVALQADGLPINKTNGSLAGQLDSLEEGDDVDALAEYPNSPLSISASQAGLLSSQVDYLNSEHASKDHTAFQKNDTNDAQGNFNYDDALNNIEGVANAPVAAPVSQKLHNETNYYQDDAPDQTTISAGLRKLRKHELKISGLSIDYASDKRRVDYDSDGSPNILEGMEVTLTLYGKFEPKMYFRFSKFHICDDPKNKEKEQSIKIIDDENSVGKVVVTLPESGELNEVYLCLRAEDSTWQRQGESKTGNFGLPIQPWLVIKLTQSMFPLYLHVLFIVLLLTLSGLFSGLNLGLMSLDKTELKIIMNTGSKAEKTYAQSIVPVRNHGNFLLCCLLFSNVLVNATLTILVDDLTSGLIAIAGSTLSIVIFGEIIPQAICSRYGLAVGARTIYITKFFMALTSPLAYPLSIILDKILGEEIGNIYTRDRLKELLKVTKDHHGLENEEVGIISGALDLKSKTVKDVMIRIEHIFMLPADTVLDFDTMAEIEYQGYSRIPVFDGDRSNVSALINVRQLTLLDAGDNIPLRTIMNFYKTNLFFVFENTRLDFMFKAFREGSRGHMAFVQRVNDEGPGDPYYETVGMLTMEDVLEEILQADIRDENDVGKFNARSGTKRPPAVPFMNRKVKKVVEIPATLALAATQFLSTFFSCDAYDIYAAVDPFKYGTISVSIIQRLLKTNVQFLKAPKRKARQICPEVHLYEQGKAADSFIMILEGRVQVTVGKEKLMYEAGPFTIFGNDFLLNDQLGATPRSTIAGESALNSPIEIDTSERPSITSELADIKRRPTFIPDYTVKVLTDIYFLRLKYDHYRHAIAATELEKAYSNDPEKTASNYEWQYEIEKVLDTGDDDDDHKDDPKSGGDVDLKKDTIAELDYEEKATDKDTSTTTTESDESDNKETDHDENNPTEETKLLQNVIAHS</sequence>
<dbReference type="InterPro" id="IPR000595">
    <property type="entry name" value="cNMP-bd_dom"/>
</dbReference>
<keyword evidence="5 8" id="KW-1133">Transmembrane helix</keyword>
<evidence type="ECO:0008006" key="17">
    <source>
        <dbReference type="Google" id="ProtNLM"/>
    </source>
</evidence>
<feature type="domain" description="CBS" evidence="13">
    <location>
        <begin position="554"/>
        <end position="624"/>
    </location>
</feature>